<name>A0A1I0J0X1_9RHOB</name>
<reference evidence="2 3" key="1">
    <citation type="submission" date="2016-10" db="EMBL/GenBank/DDBJ databases">
        <authorList>
            <person name="de Groot N.N."/>
        </authorList>
    </citation>
    <scope>NUCLEOTIDE SEQUENCE [LARGE SCALE GENOMIC DNA]</scope>
    <source>
        <strain evidence="2 3">DSM 17862</strain>
    </source>
</reference>
<dbReference type="Proteomes" id="UP000199180">
    <property type="component" value="Unassembled WGS sequence"/>
</dbReference>
<sequence length="139" mass="14996">MKRLDNWRSRLSAELDRQRLTPFEWGGHDCALGFAGGIVEALTGEDMAAPYRGTYRSLRSAKAVLRDAGAADLGDFVATLLPEIDPAQARIGDLGIIETPDAFGQGLCMVDASTLLVLTNNGHGHKPRSAMIRAFRVGE</sequence>
<dbReference type="InterPro" id="IPR053802">
    <property type="entry name" value="DUF6950"/>
</dbReference>
<organism evidence="2 3">
    <name type="scientific">Paracoccus homiensis</name>
    <dbReference type="NCBI Taxonomy" id="364199"/>
    <lineage>
        <taxon>Bacteria</taxon>
        <taxon>Pseudomonadati</taxon>
        <taxon>Pseudomonadota</taxon>
        <taxon>Alphaproteobacteria</taxon>
        <taxon>Rhodobacterales</taxon>
        <taxon>Paracoccaceae</taxon>
        <taxon>Paracoccus</taxon>
    </lineage>
</organism>
<accession>A0A1I0J0X1</accession>
<dbReference type="Pfam" id="PF22262">
    <property type="entry name" value="DUF6950"/>
    <property type="match status" value="1"/>
</dbReference>
<keyword evidence="3" id="KW-1185">Reference proteome</keyword>
<proteinExistence type="predicted"/>
<dbReference type="EMBL" id="FOHO01000020">
    <property type="protein sequence ID" value="SEU03385.1"/>
    <property type="molecule type" value="Genomic_DNA"/>
</dbReference>
<dbReference type="AlphaFoldDB" id="A0A1I0J0X1"/>
<protein>
    <recommendedName>
        <fullName evidence="1">DUF6950 domain-containing protein</fullName>
    </recommendedName>
</protein>
<feature type="domain" description="DUF6950" evidence="1">
    <location>
        <begin position="2"/>
        <end position="137"/>
    </location>
</feature>
<evidence type="ECO:0000313" key="3">
    <source>
        <dbReference type="Proteomes" id="UP000199180"/>
    </source>
</evidence>
<dbReference type="RefSeq" id="WP_245739510.1">
    <property type="nucleotide sequence ID" value="NZ_FOHO01000020.1"/>
</dbReference>
<gene>
    <name evidence="2" type="ORF">SAMN04489858_12068</name>
</gene>
<evidence type="ECO:0000313" key="2">
    <source>
        <dbReference type="EMBL" id="SEU03385.1"/>
    </source>
</evidence>
<dbReference type="STRING" id="364199.SAMN04489858_12068"/>
<evidence type="ECO:0000259" key="1">
    <source>
        <dbReference type="Pfam" id="PF22262"/>
    </source>
</evidence>